<keyword evidence="6 7" id="KW-0012">Acyltransferase</keyword>
<dbReference type="STRING" id="649639.Bcell_1242"/>
<feature type="active site" description="Nucleophile" evidence="4">
    <location>
        <position position="362"/>
    </location>
</feature>
<comment type="catalytic activity">
    <reaction evidence="2 6">
        <text>glutathione + H2O = L-cysteinylglycine + L-glutamate</text>
        <dbReference type="Rhea" id="RHEA:28807"/>
        <dbReference type="ChEBI" id="CHEBI:15377"/>
        <dbReference type="ChEBI" id="CHEBI:29985"/>
        <dbReference type="ChEBI" id="CHEBI:57925"/>
        <dbReference type="ChEBI" id="CHEBI:61694"/>
        <dbReference type="EC" id="3.4.19.13"/>
    </reaction>
</comment>
<keyword evidence="6 7" id="KW-0808">Transferase</keyword>
<dbReference type="InterPro" id="IPR000101">
    <property type="entry name" value="GGT_peptidase"/>
</dbReference>
<dbReference type="OrthoDB" id="9781342at2"/>
<dbReference type="KEGG" id="bco:Bcell_1242"/>
<reference evidence="7 8" key="1">
    <citation type="submission" date="2010-12" db="EMBL/GenBank/DDBJ databases">
        <title>Complete sequence of Bacillus cellulosilyticus DSM 2522.</title>
        <authorList>
            <consortium name="US DOE Joint Genome Institute"/>
            <person name="Lucas S."/>
            <person name="Copeland A."/>
            <person name="Lapidus A."/>
            <person name="Cheng J.-F."/>
            <person name="Bruce D."/>
            <person name="Goodwin L."/>
            <person name="Pitluck S."/>
            <person name="Chertkov O."/>
            <person name="Detter J.C."/>
            <person name="Han C."/>
            <person name="Tapia R."/>
            <person name="Land M."/>
            <person name="Hauser L."/>
            <person name="Jeffries C."/>
            <person name="Kyrpides N."/>
            <person name="Ivanova N."/>
            <person name="Mikhailova N."/>
            <person name="Brumm P."/>
            <person name="Mead D."/>
            <person name="Woyke T."/>
        </authorList>
    </citation>
    <scope>NUCLEOTIDE SEQUENCE [LARGE SCALE GENOMIC DNA]</scope>
    <source>
        <strain evidence="8">ATCC 21833 / DSM 2522 / FERM P-1141 / JCM 9156 / N-4</strain>
    </source>
</reference>
<dbReference type="InterPro" id="IPR029055">
    <property type="entry name" value="Ntn_hydrolases_N"/>
</dbReference>
<dbReference type="GO" id="GO:0006751">
    <property type="term" value="P:glutathione catabolic process"/>
    <property type="evidence" value="ECO:0007669"/>
    <property type="project" value="UniProtKB-UniRule"/>
</dbReference>
<dbReference type="GO" id="GO:0103068">
    <property type="term" value="F:leukotriene C4 gamma-glutamyl transferase activity"/>
    <property type="evidence" value="ECO:0007669"/>
    <property type="project" value="UniProtKB-EC"/>
</dbReference>
<dbReference type="InterPro" id="IPR052896">
    <property type="entry name" value="GGT-like_enzyme"/>
</dbReference>
<dbReference type="PRINTS" id="PR01210">
    <property type="entry name" value="GGTRANSPTASE"/>
</dbReference>
<dbReference type="GO" id="GO:0006750">
    <property type="term" value="P:glutathione biosynthetic process"/>
    <property type="evidence" value="ECO:0007669"/>
    <property type="project" value="UniProtKB-KW"/>
</dbReference>
<evidence type="ECO:0000256" key="6">
    <source>
        <dbReference type="RuleBase" id="RU368036"/>
    </source>
</evidence>
<dbReference type="GO" id="GO:0036374">
    <property type="term" value="F:glutathione hydrolase activity"/>
    <property type="evidence" value="ECO:0007669"/>
    <property type="project" value="UniProtKB-UniRule"/>
</dbReference>
<dbReference type="Pfam" id="PF01019">
    <property type="entry name" value="G_glu_transpept"/>
    <property type="match status" value="1"/>
</dbReference>
<keyword evidence="6" id="KW-0317">Glutathione biosynthesis</keyword>
<dbReference type="Gene3D" id="1.10.246.130">
    <property type="match status" value="1"/>
</dbReference>
<comment type="catalytic activity">
    <reaction evidence="3 6">
        <text>an N-terminal (5-L-glutamyl)-[peptide] + an alpha-amino acid = 5-L-glutamyl amino acid + an N-terminal L-alpha-aminoacyl-[peptide]</text>
        <dbReference type="Rhea" id="RHEA:23904"/>
        <dbReference type="Rhea" id="RHEA-COMP:9780"/>
        <dbReference type="Rhea" id="RHEA-COMP:9795"/>
        <dbReference type="ChEBI" id="CHEBI:77644"/>
        <dbReference type="ChEBI" id="CHEBI:78597"/>
        <dbReference type="ChEBI" id="CHEBI:78599"/>
        <dbReference type="ChEBI" id="CHEBI:78608"/>
        <dbReference type="EC" id="2.3.2.2"/>
    </reaction>
</comment>
<proteinExistence type="inferred from homology"/>
<evidence type="ECO:0000256" key="3">
    <source>
        <dbReference type="ARBA" id="ARBA00047417"/>
    </source>
</evidence>
<keyword evidence="8" id="KW-1185">Reference proteome</keyword>
<dbReference type="MEROPS" id="T03.025"/>
<dbReference type="InterPro" id="IPR043137">
    <property type="entry name" value="GGT_ssub_C"/>
</dbReference>
<dbReference type="NCBIfam" id="TIGR00066">
    <property type="entry name" value="g_glut_trans"/>
    <property type="match status" value="1"/>
</dbReference>
<comment type="pathway">
    <text evidence="6">Sulfur metabolism; glutathione metabolism.</text>
</comment>
<dbReference type="AlphaFoldDB" id="E6TSJ9"/>
<sequence>MTIDHKTSYRPTTMSKNGMITTPHYLASQAGMAVLQNGGNAIEAAIAAASTISVVYPHMNSIGGDNFWLIYDAKKKKVLGLNSSGRSGENVSIPLYKVKGYEKSIPIRGYLSANTVPGAVAGWEEAYNYSRHKLTGEFSWETLLQSAISYAREGYPVTPSQQYWTEVNMENSPLRYLQRFEEFRKVFLKEGKPYKTGEILKQPDLANTLEEISKKGASAFYSGSIAQKMIEDFERKGGLLTRKDFENHRSDWVNPISVNYRGFTAYNLPPNTQGFASLSILNILNHFDFSNVKENSTEYFHLMIEATKRAFMDRDTWLCDPTFTSIPIDDLLSTKRGKELAGTIDFQSTCKRENALDPKGDTVWFGVVDKEGNAVSFIQSIYHEFGSGIIPKGTGVLLQNRGSFFSLDPNHINCLEPKKRSFHTLNPAMLLKNEKPYLVYGSMGGEGQPQTQAALVTRIIDYGNSVQAAIEAPRWLYGRTWGVVSNDVKVEARISSTVIEDLKILGHPIKKVEDFTDVMGHAGAIMLDPVSKVKYGGADPRGDGAALGY</sequence>
<protein>
    <recommendedName>
        <fullName evidence="6">Glutathione hydrolase proenzyme</fullName>
        <ecNumber evidence="6">2.3.2.2</ecNumber>
        <ecNumber evidence="6">3.4.19.13</ecNumber>
    </recommendedName>
    <component>
        <recommendedName>
            <fullName evidence="6">Glutathione hydrolase large chain</fullName>
        </recommendedName>
    </component>
    <component>
        <recommendedName>
            <fullName evidence="6">Glutathione hydrolase small chain</fullName>
        </recommendedName>
    </component>
</protein>
<evidence type="ECO:0000256" key="4">
    <source>
        <dbReference type="PIRSR" id="PIRSR600101-1"/>
    </source>
</evidence>
<evidence type="ECO:0000256" key="2">
    <source>
        <dbReference type="ARBA" id="ARBA00001089"/>
    </source>
</evidence>
<dbReference type="eggNOG" id="COG0405">
    <property type="taxonomic scope" value="Bacteria"/>
</dbReference>
<dbReference type="SUPFAM" id="SSF56235">
    <property type="entry name" value="N-terminal nucleophile aminohydrolases (Ntn hydrolases)"/>
    <property type="match status" value="1"/>
</dbReference>
<gene>
    <name evidence="7" type="ordered locus">Bcell_1242</name>
</gene>
<accession>E6TSJ9</accession>
<dbReference type="EC" id="3.4.19.13" evidence="6"/>
<evidence type="ECO:0000313" key="8">
    <source>
        <dbReference type="Proteomes" id="UP000001401"/>
    </source>
</evidence>
<dbReference type="UniPathway" id="UPA00204"/>
<dbReference type="PANTHER" id="PTHR43881:SF1">
    <property type="entry name" value="GAMMA-GLUTAMYLTRANSPEPTIDASE (AFU_ORTHOLOGUE AFUA_4G13580)"/>
    <property type="match status" value="1"/>
</dbReference>
<dbReference type="HOGENOM" id="CLU_014813_3_0_9"/>
<dbReference type="InterPro" id="IPR043138">
    <property type="entry name" value="GGT_lsub"/>
</dbReference>
<comment type="PTM">
    <text evidence="6">Cleaved by autocatalysis into a large and a small subunit.</text>
</comment>
<evidence type="ECO:0000313" key="7">
    <source>
        <dbReference type="EMBL" id="ADU29507.1"/>
    </source>
</evidence>
<dbReference type="Proteomes" id="UP000001401">
    <property type="component" value="Chromosome"/>
</dbReference>
<comment type="catalytic activity">
    <reaction evidence="1 6">
        <text>an S-substituted glutathione + H2O = an S-substituted L-cysteinylglycine + L-glutamate</text>
        <dbReference type="Rhea" id="RHEA:59468"/>
        <dbReference type="ChEBI" id="CHEBI:15377"/>
        <dbReference type="ChEBI" id="CHEBI:29985"/>
        <dbReference type="ChEBI" id="CHEBI:90779"/>
        <dbReference type="ChEBI" id="CHEBI:143103"/>
        <dbReference type="EC" id="3.4.19.13"/>
    </reaction>
</comment>
<dbReference type="Gene3D" id="3.60.20.40">
    <property type="match status" value="1"/>
</dbReference>
<evidence type="ECO:0000256" key="5">
    <source>
        <dbReference type="PIRSR" id="PIRSR600101-2"/>
    </source>
</evidence>
<keyword evidence="6" id="KW-0865">Zymogen</keyword>
<evidence type="ECO:0000256" key="1">
    <source>
        <dbReference type="ARBA" id="ARBA00001049"/>
    </source>
</evidence>
<dbReference type="RefSeq" id="WP_013487848.1">
    <property type="nucleotide sequence ID" value="NC_014829.1"/>
</dbReference>
<feature type="binding site" evidence="5">
    <location>
        <position position="445"/>
    </location>
    <ligand>
        <name>L-glutamate</name>
        <dbReference type="ChEBI" id="CHEBI:29985"/>
    </ligand>
</feature>
<dbReference type="PANTHER" id="PTHR43881">
    <property type="entry name" value="GAMMA-GLUTAMYLTRANSPEPTIDASE (AFU_ORTHOLOGUE AFUA_4G13580)"/>
    <property type="match status" value="1"/>
</dbReference>
<organism evidence="7 8">
    <name type="scientific">Evansella cellulosilytica (strain ATCC 21833 / DSM 2522 / FERM P-1141 / JCM 9156 / N-4)</name>
    <name type="common">Bacillus cellulosilyticus</name>
    <dbReference type="NCBI Taxonomy" id="649639"/>
    <lineage>
        <taxon>Bacteria</taxon>
        <taxon>Bacillati</taxon>
        <taxon>Bacillota</taxon>
        <taxon>Bacilli</taxon>
        <taxon>Bacillales</taxon>
        <taxon>Bacillaceae</taxon>
        <taxon>Evansella</taxon>
    </lineage>
</organism>
<comment type="similarity">
    <text evidence="6">Belongs to the gamma-glutamyltransferase family.</text>
</comment>
<keyword evidence="6" id="KW-0378">Hydrolase</keyword>
<comment type="subunit">
    <text evidence="6">This enzyme consists of two polypeptide chains, which are synthesized in precursor form from a single polypeptide.</text>
</comment>
<dbReference type="EC" id="2.3.2.2" evidence="6"/>
<dbReference type="EMBL" id="CP002394">
    <property type="protein sequence ID" value="ADU29507.1"/>
    <property type="molecule type" value="Genomic_DNA"/>
</dbReference>
<name>E6TSJ9_EVAC2</name>